<proteinExistence type="predicted"/>
<name>Q2H3E4_CHAGB</name>
<sequence>MLSKAVAKAYTERLTASYLQQLKRDGLPEPKHAGRAHVTSHVSWLGRRGAKKAGGKAGICTAQGGGGWGVLEAAQAAELFYPAPEAGTATRRRPDFLAMLGDDDYRKVYERVAGGRPRLGGCGSSTCRACAGPPRRTAGSWFRC</sequence>
<protein>
    <submittedName>
        <fullName evidence="1">Uncharacterized protein</fullName>
    </submittedName>
</protein>
<keyword evidence="2" id="KW-1185">Reference proteome</keyword>
<reference evidence="2" key="1">
    <citation type="journal article" date="2015" name="Genome Announc.">
        <title>Draft genome sequence of the cellulolytic fungus Chaetomium globosum.</title>
        <authorList>
            <person name="Cuomo C.A."/>
            <person name="Untereiner W.A."/>
            <person name="Ma L.-J."/>
            <person name="Grabherr M."/>
            <person name="Birren B.W."/>
        </authorList>
    </citation>
    <scope>NUCLEOTIDE SEQUENCE [LARGE SCALE GENOMIC DNA]</scope>
    <source>
        <strain evidence="2">ATCC 6205 / CBS 148.51 / DSM 1962 / NBRC 6347 / NRRL 1970</strain>
    </source>
</reference>
<accession>Q2H3E4</accession>
<dbReference type="Proteomes" id="UP000001056">
    <property type="component" value="Unassembled WGS sequence"/>
</dbReference>
<dbReference type="InParanoid" id="Q2H3E4"/>
<dbReference type="HOGENOM" id="CLU_1796253_0_0_1"/>
<dbReference type="RefSeq" id="XP_001222916.1">
    <property type="nucleotide sequence ID" value="XM_001222915.1"/>
</dbReference>
<dbReference type="AlphaFoldDB" id="Q2H3E4"/>
<evidence type="ECO:0000313" key="2">
    <source>
        <dbReference type="Proteomes" id="UP000001056"/>
    </source>
</evidence>
<dbReference type="VEuPathDB" id="FungiDB:CHGG_03702"/>
<gene>
    <name evidence="1" type="ORF">CHGG_03702</name>
</gene>
<organism evidence="1 2">
    <name type="scientific">Chaetomium globosum (strain ATCC 6205 / CBS 148.51 / DSM 1962 / NBRC 6347 / NRRL 1970)</name>
    <name type="common">Soil fungus</name>
    <dbReference type="NCBI Taxonomy" id="306901"/>
    <lineage>
        <taxon>Eukaryota</taxon>
        <taxon>Fungi</taxon>
        <taxon>Dikarya</taxon>
        <taxon>Ascomycota</taxon>
        <taxon>Pezizomycotina</taxon>
        <taxon>Sordariomycetes</taxon>
        <taxon>Sordariomycetidae</taxon>
        <taxon>Sordariales</taxon>
        <taxon>Chaetomiaceae</taxon>
        <taxon>Chaetomium</taxon>
    </lineage>
</organism>
<evidence type="ECO:0000313" key="1">
    <source>
        <dbReference type="EMBL" id="EAQ87083.1"/>
    </source>
</evidence>
<dbReference type="EMBL" id="CH408032">
    <property type="protein sequence ID" value="EAQ87083.1"/>
    <property type="molecule type" value="Genomic_DNA"/>
</dbReference>
<dbReference type="GeneID" id="4392720"/>